<dbReference type="AlphaFoldDB" id="A0A3B0MP10"/>
<name>A0A3B0MP10_9GAMM</name>
<proteinExistence type="predicted"/>
<reference evidence="1" key="1">
    <citation type="submission" date="2018-04" db="EMBL/GenBank/DDBJ databases">
        <authorList>
            <person name="Go L.Y."/>
            <person name="Mitchell J.A."/>
        </authorList>
    </citation>
    <scope>NUCLEOTIDE SEQUENCE</scope>
    <source>
        <strain evidence="1">ARTV</strain>
    </source>
</reference>
<accession>A0A3B0MP10</accession>
<gene>
    <name evidence="1" type="ORF">ARTV_2326</name>
</gene>
<dbReference type="EMBL" id="UFQR01000009">
    <property type="protein sequence ID" value="SSW96106.1"/>
    <property type="molecule type" value="Genomic_DNA"/>
</dbReference>
<sequence length="269" mass="30833">MTNKLTSRFESELKNSNYVHRIDKRLISAANLYCSVDNSELEAIFNRKFIALNLDKVDIGNLQKFQHVLDCIKGVKNTGELGCSVSKNISDLIELKSIYVNRDKNNNIDDKSPNIENKIGHTTIEYQQENEDLTAAEFNRIECYLGQNRSLSELKGKESEYFIRVYQKIKENRDKKNEQLIVTNQTGQPLQSGTTELKMELVVDKEIGQNIASMELKQNNKIGTKEVVGSTFWQKLSQKTTQLFATSWSFIKTKLIGFLLPTFFSTKIN</sequence>
<organism evidence="1">
    <name type="scientific">Arsenophonus endosymbiont of Trialeurodes vaporariorum</name>
    <dbReference type="NCBI Taxonomy" id="235567"/>
    <lineage>
        <taxon>Bacteria</taxon>
        <taxon>Pseudomonadati</taxon>
        <taxon>Pseudomonadota</taxon>
        <taxon>Gammaproteobacteria</taxon>
        <taxon>Enterobacterales</taxon>
        <taxon>Morganellaceae</taxon>
        <taxon>Arsenophonus</taxon>
    </lineage>
</organism>
<evidence type="ECO:0000313" key="1">
    <source>
        <dbReference type="EMBL" id="SSW96106.1"/>
    </source>
</evidence>
<protein>
    <submittedName>
        <fullName evidence="1">Uncharacterized protein</fullName>
    </submittedName>
</protein>